<dbReference type="PANTHER" id="PTHR33169">
    <property type="entry name" value="PADR-FAMILY TRANSCRIPTIONAL REGULATOR"/>
    <property type="match status" value="1"/>
</dbReference>
<feature type="domain" description="Transcription regulator PadR N-terminal" evidence="1">
    <location>
        <begin position="14"/>
        <end position="87"/>
    </location>
</feature>
<evidence type="ECO:0000313" key="3">
    <source>
        <dbReference type="Proteomes" id="UP000030528"/>
    </source>
</evidence>
<evidence type="ECO:0000259" key="1">
    <source>
        <dbReference type="Pfam" id="PF03551"/>
    </source>
</evidence>
<dbReference type="OrthoDB" id="9808017at2"/>
<dbReference type="InterPro" id="IPR052509">
    <property type="entry name" value="Metal_resp_DNA-bind_regulator"/>
</dbReference>
<gene>
    <name evidence="2" type="ORF">N781_16170</name>
</gene>
<dbReference type="Proteomes" id="UP000030528">
    <property type="component" value="Unassembled WGS sequence"/>
</dbReference>
<dbReference type="InterPro" id="IPR005149">
    <property type="entry name" value="Tscrpt_reg_PadR_N"/>
</dbReference>
<dbReference type="InterPro" id="IPR036390">
    <property type="entry name" value="WH_DNA-bd_sf"/>
</dbReference>
<dbReference type="InterPro" id="IPR036388">
    <property type="entry name" value="WH-like_DNA-bd_sf"/>
</dbReference>
<sequence length="108" mass="12333">MDRELMKGSIEILLLSILSQADCYGYEITKKLRTLSEDAYHMNEGTLYPALKRLEKKECVTSYWSTESAGGRRKYYSITETGRTVLAGKLKDWKQIHSLIETTSGEFG</sequence>
<proteinExistence type="predicted"/>
<keyword evidence="3" id="KW-1185">Reference proteome</keyword>
<accession>A0A0A5I8Y4</accession>
<dbReference type="STRING" id="1385510.GCA_000425205_02201"/>
<comment type="caution">
    <text evidence="2">The sequence shown here is derived from an EMBL/GenBank/DDBJ whole genome shotgun (WGS) entry which is preliminary data.</text>
</comment>
<protein>
    <submittedName>
        <fullName evidence="2">PadR family transcriptional regulator</fullName>
    </submittedName>
</protein>
<evidence type="ECO:0000313" key="2">
    <source>
        <dbReference type="EMBL" id="KGX92302.1"/>
    </source>
</evidence>
<organism evidence="2 3">
    <name type="scientific">Pontibacillus halophilus JSM 076056 = DSM 19796</name>
    <dbReference type="NCBI Taxonomy" id="1385510"/>
    <lineage>
        <taxon>Bacteria</taxon>
        <taxon>Bacillati</taxon>
        <taxon>Bacillota</taxon>
        <taxon>Bacilli</taxon>
        <taxon>Bacillales</taxon>
        <taxon>Bacillaceae</taxon>
        <taxon>Pontibacillus</taxon>
    </lineage>
</organism>
<dbReference type="Gene3D" id="1.10.10.10">
    <property type="entry name" value="Winged helix-like DNA-binding domain superfamily/Winged helix DNA-binding domain"/>
    <property type="match status" value="1"/>
</dbReference>
<dbReference type="SUPFAM" id="SSF46785">
    <property type="entry name" value="Winged helix' DNA-binding domain"/>
    <property type="match status" value="1"/>
</dbReference>
<reference evidence="2 3" key="1">
    <citation type="submission" date="2013-08" db="EMBL/GenBank/DDBJ databases">
        <authorList>
            <person name="Huang J."/>
            <person name="Wang G."/>
        </authorList>
    </citation>
    <scope>NUCLEOTIDE SEQUENCE [LARGE SCALE GENOMIC DNA]</scope>
    <source>
        <strain evidence="2 3">JSM 076056</strain>
    </source>
</reference>
<dbReference type="eggNOG" id="COG1695">
    <property type="taxonomic scope" value="Bacteria"/>
</dbReference>
<dbReference type="RefSeq" id="WP_026800562.1">
    <property type="nucleotide sequence ID" value="NZ_AULI01000008.1"/>
</dbReference>
<dbReference type="EMBL" id="AVPE01000006">
    <property type="protein sequence ID" value="KGX92302.1"/>
    <property type="molecule type" value="Genomic_DNA"/>
</dbReference>
<dbReference type="AlphaFoldDB" id="A0A0A5I8Y4"/>
<name>A0A0A5I8Y4_9BACI</name>
<dbReference type="PANTHER" id="PTHR33169:SF25">
    <property type="entry name" value="DNA-BINDING PROTEIN YIZB-RELATED"/>
    <property type="match status" value="1"/>
</dbReference>
<dbReference type="Pfam" id="PF03551">
    <property type="entry name" value="PadR"/>
    <property type="match status" value="1"/>
</dbReference>